<evidence type="ECO:0000256" key="2">
    <source>
        <dbReference type="ARBA" id="ARBA00022448"/>
    </source>
</evidence>
<dbReference type="STRING" id="283737.SAMN05660453_0094"/>
<dbReference type="PANTHER" id="PTHR47737">
    <property type="entry name" value="GLYCINE BETAINE/PROLINE BETAINE TRANSPORT SYSTEM PERMEASE PROTEIN PROW"/>
    <property type="match status" value="1"/>
</dbReference>
<dbReference type="SUPFAM" id="SSF161098">
    <property type="entry name" value="MetI-like"/>
    <property type="match status" value="1"/>
</dbReference>
<dbReference type="CDD" id="cd13639">
    <property type="entry name" value="PBP2_OpuAC_like"/>
    <property type="match status" value="1"/>
</dbReference>
<dbReference type="EMBL" id="FOLI01000001">
    <property type="protein sequence ID" value="SFB77602.1"/>
    <property type="molecule type" value="Genomic_DNA"/>
</dbReference>
<dbReference type="GO" id="GO:0005275">
    <property type="term" value="F:amine transmembrane transporter activity"/>
    <property type="evidence" value="ECO:0007669"/>
    <property type="project" value="TreeGrafter"/>
</dbReference>
<evidence type="ECO:0000259" key="10">
    <source>
        <dbReference type="PROSITE" id="PS50928"/>
    </source>
</evidence>
<organism evidence="11 12">
    <name type="scientific">Fructobacillus durionis</name>
    <dbReference type="NCBI Taxonomy" id="283737"/>
    <lineage>
        <taxon>Bacteria</taxon>
        <taxon>Bacillati</taxon>
        <taxon>Bacillota</taxon>
        <taxon>Bacilli</taxon>
        <taxon>Lactobacillales</taxon>
        <taxon>Lactobacillaceae</taxon>
        <taxon>Fructobacillus</taxon>
    </lineage>
</organism>
<dbReference type="InterPro" id="IPR035906">
    <property type="entry name" value="MetI-like_sf"/>
</dbReference>
<proteinExistence type="inferred from homology"/>
<dbReference type="PANTHER" id="PTHR47737:SF1">
    <property type="entry name" value="GLYCINE BETAINE_PROLINE BETAINE TRANSPORT SYSTEM PERMEASE PROTEIN PROW"/>
    <property type="match status" value="1"/>
</dbReference>
<keyword evidence="3" id="KW-1003">Cell membrane</keyword>
<feature type="transmembrane region" description="Helical" evidence="9">
    <location>
        <begin position="73"/>
        <end position="92"/>
    </location>
</feature>
<feature type="transmembrane region" description="Helical" evidence="9">
    <location>
        <begin position="253"/>
        <end position="273"/>
    </location>
</feature>
<comment type="similarity">
    <text evidence="8">In the N-terminal section; belongs to the binding-protein-dependent transport system permease family.</text>
</comment>
<feature type="transmembrane region" description="Helical" evidence="9">
    <location>
        <begin position="293"/>
        <end position="314"/>
    </location>
</feature>
<evidence type="ECO:0000313" key="12">
    <source>
        <dbReference type="Proteomes" id="UP000199376"/>
    </source>
</evidence>
<feature type="transmembrane region" description="Helical" evidence="9">
    <location>
        <begin position="98"/>
        <end position="121"/>
    </location>
</feature>
<evidence type="ECO:0000256" key="8">
    <source>
        <dbReference type="ARBA" id="ARBA00035652"/>
    </source>
</evidence>
<feature type="transmembrane region" description="Helical" evidence="9">
    <location>
        <begin position="222"/>
        <end position="241"/>
    </location>
</feature>
<dbReference type="GO" id="GO:0015871">
    <property type="term" value="P:choline transport"/>
    <property type="evidence" value="ECO:0007669"/>
    <property type="project" value="TreeGrafter"/>
</dbReference>
<keyword evidence="6 9" id="KW-0472">Membrane</keyword>
<gene>
    <name evidence="11" type="ORF">SAMN05660453_0094</name>
</gene>
<dbReference type="Pfam" id="PF04069">
    <property type="entry name" value="OpuAC"/>
    <property type="match status" value="1"/>
</dbReference>
<feature type="domain" description="ABC transmembrane type-1" evidence="10">
    <location>
        <begin position="95"/>
        <end position="274"/>
    </location>
</feature>
<dbReference type="OrthoDB" id="9787902at2"/>
<evidence type="ECO:0000256" key="1">
    <source>
        <dbReference type="ARBA" id="ARBA00004141"/>
    </source>
</evidence>
<keyword evidence="12" id="KW-1185">Reference proteome</keyword>
<evidence type="ECO:0000256" key="7">
    <source>
        <dbReference type="ARBA" id="ARBA00035642"/>
    </source>
</evidence>
<dbReference type="FunFam" id="1.10.3720.10:FF:000001">
    <property type="entry name" value="Glycine betaine ABC transporter, permease"/>
    <property type="match status" value="1"/>
</dbReference>
<sequence length="571" mass="62081">MPSLFSIDKLPLAQWVSDGVNWMTKNWSGFFDAIQNGGQAFMDAMTNFLTAIPQPVFIIALALLAWFTTPKKYGLPTLIVLGLALIANQGLWSDLMQTMTLVITSSLVSLIIGIPLGIWTSKSPKAYAIIKPILDFMQTMPAFVYLIPAVAFFGIGMVPGTFSSVIFALPPVVNFTYLGMKQVPEALVEAADSFGSTTWQKLFKLELPSAKPSIVAGSKQTIMLALSMVVTASMIGAPGLGRGVLSAVQHADVGAGFVNGIALVILAIIIDRFVSKLNTDPVTTPKLPKWRKWGAWAMVAIIAVAGIAGSITAAQQSGKKVNLGYVEWDSEVASTNVLAEAMRQHGYDVTTTPLDNAVNWQSVANKQIDGTVSAWLPNTHKAMYNKYKDQVDVLGTNLKGVKLGLVVPDYMDVNSISDLTNQADKQIIGIEAGAGVMTAAQKTIDTYSNLSGWKLTASSSGAMTAALDKAYKNKQPIVVTGWTPHWMFNKYKLKFLQDPKGTMGGDETIKTVVRKNLKSTNPDVYKVMKNFHWNQEDMQSVMLDIQNGKSAKQAADDWIKTHKSQVNAWFK</sequence>
<dbReference type="Proteomes" id="UP000199376">
    <property type="component" value="Unassembled WGS sequence"/>
</dbReference>
<protein>
    <submittedName>
        <fullName evidence="11">Glycine betaine/proline transport system substrate-binding protein</fullName>
    </submittedName>
</protein>
<dbReference type="PROSITE" id="PS50928">
    <property type="entry name" value="ABC_TM1"/>
    <property type="match status" value="1"/>
</dbReference>
<dbReference type="SUPFAM" id="SSF53850">
    <property type="entry name" value="Periplasmic binding protein-like II"/>
    <property type="match status" value="1"/>
</dbReference>
<comment type="similarity">
    <text evidence="9">Belongs to the binding-protein-dependent transport system permease family.</text>
</comment>
<evidence type="ECO:0000313" key="11">
    <source>
        <dbReference type="EMBL" id="SFB77602.1"/>
    </source>
</evidence>
<dbReference type="InterPro" id="IPR007210">
    <property type="entry name" value="ABC_Gly_betaine_transp_sub-bd"/>
</dbReference>
<name>A0A1I1DT62_9LACO</name>
<feature type="transmembrane region" description="Helical" evidence="9">
    <location>
        <begin position="48"/>
        <end position="66"/>
    </location>
</feature>
<keyword evidence="5 9" id="KW-1133">Transmembrane helix</keyword>
<feature type="transmembrane region" description="Helical" evidence="9">
    <location>
        <begin position="142"/>
        <end position="169"/>
    </location>
</feature>
<dbReference type="Pfam" id="PF00528">
    <property type="entry name" value="BPD_transp_1"/>
    <property type="match status" value="1"/>
</dbReference>
<dbReference type="InterPro" id="IPR000515">
    <property type="entry name" value="MetI-like"/>
</dbReference>
<dbReference type="AlphaFoldDB" id="A0A1I1DT62"/>
<dbReference type="Gene3D" id="3.40.190.100">
    <property type="entry name" value="Glycine betaine-binding periplasmic protein, domain 2"/>
    <property type="match status" value="1"/>
</dbReference>
<evidence type="ECO:0000256" key="9">
    <source>
        <dbReference type="RuleBase" id="RU363032"/>
    </source>
</evidence>
<keyword evidence="4 9" id="KW-0812">Transmembrane</keyword>
<dbReference type="GO" id="GO:0043190">
    <property type="term" value="C:ATP-binding cassette (ABC) transporter complex"/>
    <property type="evidence" value="ECO:0007669"/>
    <property type="project" value="InterPro"/>
</dbReference>
<dbReference type="Gene3D" id="3.40.190.10">
    <property type="entry name" value="Periplasmic binding protein-like II"/>
    <property type="match status" value="1"/>
</dbReference>
<dbReference type="CDD" id="cd06261">
    <property type="entry name" value="TM_PBP2"/>
    <property type="match status" value="1"/>
</dbReference>
<evidence type="ECO:0000256" key="3">
    <source>
        <dbReference type="ARBA" id="ARBA00022475"/>
    </source>
</evidence>
<dbReference type="GO" id="GO:0015226">
    <property type="term" value="F:carnitine transmembrane transporter activity"/>
    <property type="evidence" value="ECO:0007669"/>
    <property type="project" value="TreeGrafter"/>
</dbReference>
<reference evidence="11 12" key="1">
    <citation type="submission" date="2016-10" db="EMBL/GenBank/DDBJ databases">
        <authorList>
            <person name="de Groot N.N."/>
        </authorList>
    </citation>
    <scope>NUCLEOTIDE SEQUENCE [LARGE SCALE GENOMIC DNA]</scope>
    <source>
        <strain evidence="11 12">DSM 19113</strain>
    </source>
</reference>
<evidence type="ECO:0000256" key="6">
    <source>
        <dbReference type="ARBA" id="ARBA00023136"/>
    </source>
</evidence>
<dbReference type="Gene3D" id="1.10.3720.10">
    <property type="entry name" value="MetI-like"/>
    <property type="match status" value="1"/>
</dbReference>
<dbReference type="GO" id="GO:0031460">
    <property type="term" value="P:glycine betaine transport"/>
    <property type="evidence" value="ECO:0007669"/>
    <property type="project" value="TreeGrafter"/>
</dbReference>
<accession>A0A1I1DT62</accession>
<evidence type="ECO:0000256" key="5">
    <source>
        <dbReference type="ARBA" id="ARBA00022989"/>
    </source>
</evidence>
<comment type="similarity">
    <text evidence="7">In the C-terminal section; belongs to the OsmX family.</text>
</comment>
<dbReference type="RefSeq" id="WP_091500995.1">
    <property type="nucleotide sequence ID" value="NZ_FOLI01000001.1"/>
</dbReference>
<comment type="subcellular location">
    <subcellularLocation>
        <location evidence="9">Cell membrane</location>
        <topology evidence="9">Multi-pass membrane protein</topology>
    </subcellularLocation>
    <subcellularLocation>
        <location evidence="1">Membrane</location>
        <topology evidence="1">Multi-pass membrane protein</topology>
    </subcellularLocation>
</comment>
<evidence type="ECO:0000256" key="4">
    <source>
        <dbReference type="ARBA" id="ARBA00022692"/>
    </source>
</evidence>
<keyword evidence="2 9" id="KW-0813">Transport</keyword>